<sequence length="198" mass="22426">MSDDFIRLYDVPLSDKEGVLIGRIIALWGALESEVFVQTLATFDVQDVEKLPNAMNNLSFVKVLELWKARVADVAEGERAIVLKQQFARITHLHDSRNALIHGMWTWSMAEPEKISTTRVSKKQIITMHFPAGSLADFHNELGVINFKIRYPGGVEDHARDRAENGGFISRRALCMLTDSPAADDWLPRLRLQIDKPD</sequence>
<accession>A0AAE7DGA7</accession>
<dbReference type="KEGG" id="pum:HGP31_24335"/>
<evidence type="ECO:0000313" key="2">
    <source>
        <dbReference type="Proteomes" id="UP000501367"/>
    </source>
</evidence>
<proteinExistence type="predicted"/>
<organism evidence="1 2">
    <name type="scientific">Pseudomonas umsongensis</name>
    <dbReference type="NCBI Taxonomy" id="198618"/>
    <lineage>
        <taxon>Bacteria</taxon>
        <taxon>Pseudomonadati</taxon>
        <taxon>Pseudomonadota</taxon>
        <taxon>Gammaproteobacteria</taxon>
        <taxon>Pseudomonadales</taxon>
        <taxon>Pseudomonadaceae</taxon>
        <taxon>Pseudomonas</taxon>
    </lineage>
</organism>
<dbReference type="EMBL" id="CP051487">
    <property type="protein sequence ID" value="QJC81283.1"/>
    <property type="molecule type" value="Genomic_DNA"/>
</dbReference>
<evidence type="ECO:0000313" key="1">
    <source>
        <dbReference type="EMBL" id="QJC81283.1"/>
    </source>
</evidence>
<dbReference type="Proteomes" id="UP000501367">
    <property type="component" value="Chromosome"/>
</dbReference>
<name>A0AAE7DGA7_9PSED</name>
<dbReference type="RefSeq" id="WP_168758816.1">
    <property type="nucleotide sequence ID" value="NZ_CP051487.1"/>
</dbReference>
<dbReference type="AlphaFoldDB" id="A0AAE7DGA7"/>
<gene>
    <name evidence="1" type="ORF">HGP31_24335</name>
</gene>
<reference evidence="1 2" key="1">
    <citation type="submission" date="2020-04" db="EMBL/GenBank/DDBJ databases">
        <authorList>
            <person name="Yao Y."/>
            <person name="He Z."/>
        </authorList>
    </citation>
    <scope>NUCLEOTIDE SEQUENCE [LARGE SCALE GENOMIC DNA]</scope>
    <source>
        <strain evidence="1 2">CY-1</strain>
    </source>
</reference>
<dbReference type="GeneID" id="72196754"/>
<protein>
    <submittedName>
        <fullName evidence="1">Uncharacterized protein</fullName>
    </submittedName>
</protein>